<feature type="chain" id="PRO_5002078970" evidence="2">
    <location>
        <begin position="24"/>
        <end position="449"/>
    </location>
</feature>
<dbReference type="PANTHER" id="PTHR43283">
    <property type="entry name" value="BETA-LACTAMASE-RELATED"/>
    <property type="match status" value="1"/>
</dbReference>
<keyword evidence="1" id="KW-0378">Hydrolase</keyword>
<evidence type="ECO:0000256" key="2">
    <source>
        <dbReference type="SAM" id="SignalP"/>
    </source>
</evidence>
<dbReference type="RefSeq" id="XP_040682268.1">
    <property type="nucleotide sequence ID" value="XM_040819003.1"/>
</dbReference>
<name>A0A0B2X614_METAS</name>
<dbReference type="PANTHER" id="PTHR43283:SF11">
    <property type="entry name" value="BETA-LACTAMASE-RELATED DOMAIN-CONTAINING PROTEIN"/>
    <property type="match status" value="1"/>
</dbReference>
<comment type="caution">
    <text evidence="4">The sequence shown here is derived from an EMBL/GenBank/DDBJ whole genome shotgun (WGS) entry which is preliminary data.</text>
</comment>
<feature type="domain" description="Beta-lactamase-related" evidence="3">
    <location>
        <begin position="85"/>
        <end position="431"/>
    </location>
</feature>
<evidence type="ECO:0000256" key="1">
    <source>
        <dbReference type="ARBA" id="ARBA00022801"/>
    </source>
</evidence>
<dbReference type="STRING" id="1081103.A0A0B2X614"/>
<dbReference type="GeneID" id="63734659"/>
<evidence type="ECO:0000313" key="5">
    <source>
        <dbReference type="Proteomes" id="UP000030816"/>
    </source>
</evidence>
<evidence type="ECO:0000259" key="3">
    <source>
        <dbReference type="Pfam" id="PF00144"/>
    </source>
</evidence>
<dbReference type="HOGENOM" id="CLU_020027_1_3_1"/>
<dbReference type="GO" id="GO:0016787">
    <property type="term" value="F:hydrolase activity"/>
    <property type="evidence" value="ECO:0007669"/>
    <property type="project" value="UniProtKB-KW"/>
</dbReference>
<dbReference type="AlphaFoldDB" id="A0A0B2X614"/>
<dbReference type="InterPro" id="IPR001466">
    <property type="entry name" value="Beta-lactam-related"/>
</dbReference>
<reference evidence="4 5" key="1">
    <citation type="journal article" date="2014" name="Proc. Natl. Acad. Sci. U.S.A.">
        <title>Trajectory and genomic determinants of fungal-pathogen speciation and host adaptation.</title>
        <authorList>
            <person name="Hu X."/>
            <person name="Xiao G."/>
            <person name="Zheng P."/>
            <person name="Shang Y."/>
            <person name="Su Y."/>
            <person name="Zhang X."/>
            <person name="Liu X."/>
            <person name="Zhan S."/>
            <person name="St Leger R.J."/>
            <person name="Wang C."/>
        </authorList>
    </citation>
    <scope>NUCLEOTIDE SEQUENCE [LARGE SCALE GENOMIC DNA]</scope>
    <source>
        <strain evidence="4 5">ARSEF 1941</strain>
    </source>
</reference>
<protein>
    <submittedName>
        <fullName evidence="4">Beta-lactamase/transpeptidase-like protein</fullName>
    </submittedName>
</protein>
<dbReference type="Proteomes" id="UP000030816">
    <property type="component" value="Unassembled WGS sequence"/>
</dbReference>
<dbReference type="EMBL" id="AZHE01000001">
    <property type="protein sequence ID" value="KHO01203.1"/>
    <property type="molecule type" value="Genomic_DNA"/>
</dbReference>
<dbReference type="InterPro" id="IPR012338">
    <property type="entry name" value="Beta-lactam/transpept-like"/>
</dbReference>
<gene>
    <name evidence="4" type="ORF">MAM_00204</name>
</gene>
<feature type="signal peptide" evidence="2">
    <location>
        <begin position="1"/>
        <end position="23"/>
    </location>
</feature>
<proteinExistence type="predicted"/>
<keyword evidence="5" id="KW-1185">Reference proteome</keyword>
<accession>A0A0B2X614</accession>
<keyword evidence="2" id="KW-0732">Signal</keyword>
<evidence type="ECO:0000313" key="4">
    <source>
        <dbReference type="EMBL" id="KHO01203.1"/>
    </source>
</evidence>
<dbReference type="Pfam" id="PF00144">
    <property type="entry name" value="Beta-lactamase"/>
    <property type="match status" value="1"/>
</dbReference>
<organism evidence="4 5">
    <name type="scientific">Metarhizium album (strain ARSEF 1941)</name>
    <dbReference type="NCBI Taxonomy" id="1081103"/>
    <lineage>
        <taxon>Eukaryota</taxon>
        <taxon>Fungi</taxon>
        <taxon>Dikarya</taxon>
        <taxon>Ascomycota</taxon>
        <taxon>Pezizomycotina</taxon>
        <taxon>Sordariomycetes</taxon>
        <taxon>Hypocreomycetidae</taxon>
        <taxon>Hypocreales</taxon>
        <taxon>Clavicipitaceae</taxon>
        <taxon>Metarhizium</taxon>
    </lineage>
</organism>
<dbReference type="SUPFAM" id="SSF56601">
    <property type="entry name" value="beta-lactamase/transpeptidase-like"/>
    <property type="match status" value="1"/>
</dbReference>
<sequence length="449" mass="47806">MLVSRVRGAVSLALAALASGAAATATATAGTTRTKANREVLKHGSPESVGMLPGPLEDMVANLTGFTERRNWGGRSYNQTVPIEPGGTTIVARHGTIVSHFAFGKRNVWAGVDGAEGTPLPAREQEAATTDTIYDMASLTKVFTAAAALRCVDGGRLSLNESVARYLPEFAAGGKGGVTVLQLLTHTSGLAADPVPGLFDPRYPTYESRVRAIAAQGLQHSPGTRYLYSDVNFMVLGLALQRVTGRRLDELVGDVTTRLGMDRTFFNRGNVEGPRLEHYADMAAQEFQLAVQGDVAGEPRRPQPVRGSVHDENAWALGGVAGHAGLFSTAMDTARFCQMLLNNGTYGGRRILSRASVDLFFTDFLGGLGGHHHAVGFELNQFYTAGPMANMLAASHTGFTGTSMVVDRASGTLFVHLSNRVHPSRRWSSNNGVREALGAWVARALGRDV</sequence>
<dbReference type="OrthoDB" id="5946976at2759"/>
<dbReference type="InterPro" id="IPR050789">
    <property type="entry name" value="Diverse_Enzym_Activities"/>
</dbReference>
<dbReference type="Gene3D" id="3.40.710.10">
    <property type="entry name" value="DD-peptidase/beta-lactamase superfamily"/>
    <property type="match status" value="1"/>
</dbReference>